<feature type="region of interest" description="Disordered" evidence="1">
    <location>
        <begin position="440"/>
        <end position="463"/>
    </location>
</feature>
<gene>
    <name evidence="3" type="ORF">BU16DRAFT_560610</name>
</gene>
<dbReference type="Proteomes" id="UP000799750">
    <property type="component" value="Unassembled WGS sequence"/>
</dbReference>
<evidence type="ECO:0000259" key="2">
    <source>
        <dbReference type="Pfam" id="PF06985"/>
    </source>
</evidence>
<feature type="domain" description="Heterokaryon incompatibility" evidence="2">
    <location>
        <begin position="99"/>
        <end position="261"/>
    </location>
</feature>
<feature type="compositionally biased region" description="Basic and acidic residues" evidence="1">
    <location>
        <begin position="440"/>
        <end position="450"/>
    </location>
</feature>
<dbReference type="PANTHER" id="PTHR24148:SF73">
    <property type="entry name" value="HET DOMAIN PROTEIN (AFU_ORTHOLOGUE AFUA_8G01020)"/>
    <property type="match status" value="1"/>
</dbReference>
<evidence type="ECO:0000256" key="1">
    <source>
        <dbReference type="SAM" id="MobiDB-lite"/>
    </source>
</evidence>
<dbReference type="InterPro" id="IPR010730">
    <property type="entry name" value="HET"/>
</dbReference>
<evidence type="ECO:0000313" key="3">
    <source>
        <dbReference type="EMBL" id="KAF2495744.1"/>
    </source>
</evidence>
<dbReference type="EMBL" id="MU004188">
    <property type="protein sequence ID" value="KAF2495744.1"/>
    <property type="molecule type" value="Genomic_DNA"/>
</dbReference>
<keyword evidence="4" id="KW-1185">Reference proteome</keyword>
<proteinExistence type="predicted"/>
<sequence>MERCLEPSPFNTSTPSGEGWALCKLSNENKIHLLNTSVAKSMESKDDAEATLNSLRRINADLAKEFQLKPVALDQLTLRMMLPNQSAVVSNPTELVPSFVALSYCWPSETWNPSQHRPALLPWPISIAMVQRILELRAHADEGIWIDALCIDQKNNEEKKIAIGSMDIIYNSARQILILLEDIILSKEEELFIRRHARLVKVIALQNAAFTDENGEASGTKALEIVFRVMNLSPADHSIMIALCSKVRSARWFTRSWCHHEFRVHPHFEDTAFGNFVDTTLTNDRLFLVYCEDGTVATIDWTLFSLLDTLSTVSRLLTNQNEGVVSNLGGTQIARLAQKSPLQKGYQRGSFSLTKELYLLDCLTTCFYVGDMISIVLNLCGIGIYFTGTATTLDECYYKISALAVATGDLSILSQKGPWVQSFIKDESLQVARVRHDADADADAHGKEELNGSDAGAGGGAMNGIEETGGRVDAVDLEHGHWVNSWIRRPYVERYMPVSYQPLSLQHGIQAISHESITLDLLIIQKPVETIIPSPRALETSDLLLETTSGHNIGDFIYKWGRHEVRTADRIPLESQIVQLRFFLASSVDCIMECGMDWVVDALASIEDETSLELLFPSEPIIHPPEPSLFEATTLLIYLIAQDQEESDVDAFCARYTDPLHKYLTYLSDPRLRSALSGCSRIPIGPSRLTLGPVFYPRYTLAIPVALKDAPWFENMIWHLEPYSPLAKPEAFRAYSQNQAWRQELRNVQHGVKDFDNPPWQFEHGNVPKQLRGVRMEANPGGTWRVADRTCALGVPKGLGADGEWVSLGKGQVVYG</sequence>
<accession>A0A6A6QUE8</accession>
<evidence type="ECO:0000313" key="4">
    <source>
        <dbReference type="Proteomes" id="UP000799750"/>
    </source>
</evidence>
<dbReference type="Pfam" id="PF06985">
    <property type="entry name" value="HET"/>
    <property type="match status" value="1"/>
</dbReference>
<dbReference type="OrthoDB" id="270167at2759"/>
<organism evidence="3 4">
    <name type="scientific">Lophium mytilinum</name>
    <dbReference type="NCBI Taxonomy" id="390894"/>
    <lineage>
        <taxon>Eukaryota</taxon>
        <taxon>Fungi</taxon>
        <taxon>Dikarya</taxon>
        <taxon>Ascomycota</taxon>
        <taxon>Pezizomycotina</taxon>
        <taxon>Dothideomycetes</taxon>
        <taxon>Pleosporomycetidae</taxon>
        <taxon>Mytilinidiales</taxon>
        <taxon>Mytilinidiaceae</taxon>
        <taxon>Lophium</taxon>
    </lineage>
</organism>
<dbReference type="InterPro" id="IPR052895">
    <property type="entry name" value="HetReg/Transcr_Mod"/>
</dbReference>
<dbReference type="AlphaFoldDB" id="A0A6A6QUE8"/>
<dbReference type="PANTHER" id="PTHR24148">
    <property type="entry name" value="ANKYRIN REPEAT DOMAIN-CONTAINING PROTEIN 39 HOMOLOG-RELATED"/>
    <property type="match status" value="1"/>
</dbReference>
<protein>
    <recommendedName>
        <fullName evidence="2">Heterokaryon incompatibility domain-containing protein</fullName>
    </recommendedName>
</protein>
<reference evidence="3" key="1">
    <citation type="journal article" date="2020" name="Stud. Mycol.">
        <title>101 Dothideomycetes genomes: a test case for predicting lifestyles and emergence of pathogens.</title>
        <authorList>
            <person name="Haridas S."/>
            <person name="Albert R."/>
            <person name="Binder M."/>
            <person name="Bloem J."/>
            <person name="Labutti K."/>
            <person name="Salamov A."/>
            <person name="Andreopoulos B."/>
            <person name="Baker S."/>
            <person name="Barry K."/>
            <person name="Bills G."/>
            <person name="Bluhm B."/>
            <person name="Cannon C."/>
            <person name="Castanera R."/>
            <person name="Culley D."/>
            <person name="Daum C."/>
            <person name="Ezra D."/>
            <person name="Gonzalez J."/>
            <person name="Henrissat B."/>
            <person name="Kuo A."/>
            <person name="Liang C."/>
            <person name="Lipzen A."/>
            <person name="Lutzoni F."/>
            <person name="Magnuson J."/>
            <person name="Mondo S."/>
            <person name="Nolan M."/>
            <person name="Ohm R."/>
            <person name="Pangilinan J."/>
            <person name="Park H.-J."/>
            <person name="Ramirez L."/>
            <person name="Alfaro M."/>
            <person name="Sun H."/>
            <person name="Tritt A."/>
            <person name="Yoshinaga Y."/>
            <person name="Zwiers L.-H."/>
            <person name="Turgeon B."/>
            <person name="Goodwin S."/>
            <person name="Spatafora J."/>
            <person name="Crous P."/>
            <person name="Grigoriev I."/>
        </authorList>
    </citation>
    <scope>NUCLEOTIDE SEQUENCE</scope>
    <source>
        <strain evidence="3">CBS 269.34</strain>
    </source>
</reference>
<name>A0A6A6QUE8_9PEZI</name>